<reference evidence="4" key="2">
    <citation type="submission" date="2019-06" db="EMBL/GenBank/DDBJ databases">
        <title>Co-occurence of chitin degradation, pigmentation and bioactivity in marine Pseudoalteromonas.</title>
        <authorList>
            <person name="Sonnenschein E.C."/>
            <person name="Bech P.K."/>
        </authorList>
    </citation>
    <scope>NUCLEOTIDE SEQUENCE [LARGE SCALE GENOMIC DNA]</scope>
    <source>
        <strain evidence="4">S2231</strain>
    </source>
</reference>
<sequence>MLAIVLFLSSSAFALTLIIISWGDIASSEHDVETLLAQSLLLFFFIWLAVKSTHIYENAKYSKRDQRLQHILKRGKKAGLSSAQIHHLLLHKLKKNKHKKAAAGALGAALYHKHREYDEYDDQYSKSTLNDLFQNETDENELCLILEDIKQHTEQEARTAHYEPSYNNRSSTSSSSARCNNAVDSEDDDNTENDQNDDE</sequence>
<reference evidence="3 4" key="1">
    <citation type="submission" date="2017-12" db="EMBL/GenBank/DDBJ databases">
        <authorList>
            <person name="Paulsen S."/>
            <person name="Gram L.K."/>
        </authorList>
    </citation>
    <scope>NUCLEOTIDE SEQUENCE [LARGE SCALE GENOMIC DNA]</scope>
    <source>
        <strain evidence="3 4">S2231</strain>
    </source>
</reference>
<evidence type="ECO:0000313" key="3">
    <source>
        <dbReference type="EMBL" id="TMP56837.1"/>
    </source>
</evidence>
<name>A0A5S3XLX4_9GAMM</name>
<evidence type="ECO:0000256" key="1">
    <source>
        <dbReference type="SAM" id="MobiDB-lite"/>
    </source>
</evidence>
<proteinExistence type="predicted"/>
<dbReference type="EMBL" id="PNCL01000079">
    <property type="protein sequence ID" value="TMP56837.1"/>
    <property type="molecule type" value="Genomic_DNA"/>
</dbReference>
<keyword evidence="2" id="KW-0812">Transmembrane</keyword>
<keyword evidence="2" id="KW-0472">Membrane</keyword>
<feature type="transmembrane region" description="Helical" evidence="2">
    <location>
        <begin position="38"/>
        <end position="56"/>
    </location>
</feature>
<evidence type="ECO:0000256" key="2">
    <source>
        <dbReference type="SAM" id="Phobius"/>
    </source>
</evidence>
<gene>
    <name evidence="3" type="ORF">CWB96_14390</name>
</gene>
<organism evidence="3 4">
    <name type="scientific">Pseudoalteromonas citrea</name>
    <dbReference type="NCBI Taxonomy" id="43655"/>
    <lineage>
        <taxon>Bacteria</taxon>
        <taxon>Pseudomonadati</taxon>
        <taxon>Pseudomonadota</taxon>
        <taxon>Gammaproteobacteria</taxon>
        <taxon>Alteromonadales</taxon>
        <taxon>Pseudoalteromonadaceae</taxon>
        <taxon>Pseudoalteromonas</taxon>
    </lineage>
</organism>
<dbReference type="AlphaFoldDB" id="A0A5S3XLX4"/>
<dbReference type="Proteomes" id="UP000307706">
    <property type="component" value="Unassembled WGS sequence"/>
</dbReference>
<feature type="region of interest" description="Disordered" evidence="1">
    <location>
        <begin position="155"/>
        <end position="199"/>
    </location>
</feature>
<feature type="compositionally biased region" description="Acidic residues" evidence="1">
    <location>
        <begin position="184"/>
        <end position="199"/>
    </location>
</feature>
<comment type="caution">
    <text evidence="3">The sequence shown here is derived from an EMBL/GenBank/DDBJ whole genome shotgun (WGS) entry which is preliminary data.</text>
</comment>
<keyword evidence="2" id="KW-1133">Transmembrane helix</keyword>
<protein>
    <submittedName>
        <fullName evidence="3">Uncharacterized protein</fullName>
    </submittedName>
</protein>
<accession>A0A5S3XLX4</accession>
<feature type="compositionally biased region" description="Low complexity" evidence="1">
    <location>
        <begin position="165"/>
        <end position="182"/>
    </location>
</feature>
<evidence type="ECO:0000313" key="4">
    <source>
        <dbReference type="Proteomes" id="UP000307706"/>
    </source>
</evidence>